<keyword evidence="13" id="KW-0732">Signal</keyword>
<accession>A0A811S7S4</accession>
<dbReference type="CDD" id="cd13875">
    <property type="entry name" value="CuRO_2_LCC_plant"/>
    <property type="match status" value="1"/>
</dbReference>
<evidence type="ECO:0000313" key="18">
    <source>
        <dbReference type="Proteomes" id="UP000604825"/>
    </source>
</evidence>
<dbReference type="GO" id="GO:0048046">
    <property type="term" value="C:apoplast"/>
    <property type="evidence" value="ECO:0007669"/>
    <property type="project" value="UniProtKB-SubCell"/>
</dbReference>
<evidence type="ECO:0000256" key="10">
    <source>
        <dbReference type="ARBA" id="ARBA00023002"/>
    </source>
</evidence>
<feature type="domain" description="Plastocyanin-like" evidence="14">
    <location>
        <begin position="172"/>
        <end position="324"/>
    </location>
</feature>
<dbReference type="SUPFAM" id="SSF49503">
    <property type="entry name" value="Cupredoxins"/>
    <property type="match status" value="3"/>
</dbReference>
<keyword evidence="10 13" id="KW-0560">Oxidoreductase</keyword>
<reference evidence="17" key="1">
    <citation type="submission" date="2020-10" db="EMBL/GenBank/DDBJ databases">
        <authorList>
            <person name="Han B."/>
            <person name="Lu T."/>
            <person name="Zhao Q."/>
            <person name="Huang X."/>
            <person name="Zhao Y."/>
        </authorList>
    </citation>
    <scope>NUCLEOTIDE SEQUENCE</scope>
</reference>
<dbReference type="InterPro" id="IPR034289">
    <property type="entry name" value="CuRO_3_LCC"/>
</dbReference>
<evidence type="ECO:0000256" key="12">
    <source>
        <dbReference type="ARBA" id="ARBA00023185"/>
    </source>
</evidence>
<keyword evidence="6 13" id="KW-0052">Apoplast</keyword>
<feature type="domain" description="Plastocyanin-like" evidence="15">
    <location>
        <begin position="441"/>
        <end position="578"/>
    </location>
</feature>
<comment type="similarity">
    <text evidence="4 13">Belongs to the multicopper oxidase family.</text>
</comment>
<evidence type="ECO:0000256" key="1">
    <source>
        <dbReference type="ARBA" id="ARBA00000349"/>
    </source>
</evidence>
<feature type="domain" description="Plastocyanin-like" evidence="16">
    <location>
        <begin position="46"/>
        <end position="152"/>
    </location>
</feature>
<feature type="chain" id="PRO_5033114005" description="Laccase" evidence="13">
    <location>
        <begin position="29"/>
        <end position="595"/>
    </location>
</feature>
<dbReference type="InterPro" id="IPR034285">
    <property type="entry name" value="CuRO_2_LCC"/>
</dbReference>
<dbReference type="InterPro" id="IPR011706">
    <property type="entry name" value="Cu-oxidase_C"/>
</dbReference>
<dbReference type="InterPro" id="IPR008972">
    <property type="entry name" value="Cupredoxin"/>
</dbReference>
<keyword evidence="7 13" id="KW-0964">Secreted</keyword>
<evidence type="ECO:0000313" key="17">
    <source>
        <dbReference type="EMBL" id="CAD6338294.1"/>
    </source>
</evidence>
<dbReference type="InterPro" id="IPR002355">
    <property type="entry name" value="Cu_oxidase_Cu_BS"/>
</dbReference>
<evidence type="ECO:0000259" key="16">
    <source>
        <dbReference type="Pfam" id="PF07732"/>
    </source>
</evidence>
<evidence type="ECO:0000256" key="11">
    <source>
        <dbReference type="ARBA" id="ARBA00023008"/>
    </source>
</evidence>
<evidence type="ECO:0000256" key="8">
    <source>
        <dbReference type="ARBA" id="ARBA00022723"/>
    </source>
</evidence>
<keyword evidence="11 13" id="KW-0186">Copper</keyword>
<evidence type="ECO:0000256" key="6">
    <source>
        <dbReference type="ARBA" id="ARBA00022523"/>
    </source>
</evidence>
<dbReference type="PANTHER" id="PTHR11709:SF509">
    <property type="entry name" value="LACCASE"/>
    <property type="match status" value="1"/>
</dbReference>
<dbReference type="InterPro" id="IPR045087">
    <property type="entry name" value="Cu-oxidase_fam"/>
</dbReference>
<protein>
    <recommendedName>
        <fullName evidence="5 13">Laccase</fullName>
        <ecNumber evidence="5 13">1.10.3.2</ecNumber>
    </recommendedName>
    <alternativeName>
        <fullName evidence="13">Benzenediol:oxygen oxidoreductase</fullName>
    </alternativeName>
    <alternativeName>
        <fullName evidence="13">Diphenol oxidase</fullName>
    </alternativeName>
    <alternativeName>
        <fullName evidence="13">Urishiol oxidase</fullName>
    </alternativeName>
</protein>
<name>A0A811S7S4_9POAL</name>
<feature type="signal peptide" evidence="13">
    <location>
        <begin position="1"/>
        <end position="28"/>
    </location>
</feature>
<keyword evidence="18" id="KW-1185">Reference proteome</keyword>
<dbReference type="EMBL" id="CAJGYO010000019">
    <property type="protein sequence ID" value="CAD6338294.1"/>
    <property type="molecule type" value="Genomic_DNA"/>
</dbReference>
<organism evidence="17 18">
    <name type="scientific">Miscanthus lutarioriparius</name>
    <dbReference type="NCBI Taxonomy" id="422564"/>
    <lineage>
        <taxon>Eukaryota</taxon>
        <taxon>Viridiplantae</taxon>
        <taxon>Streptophyta</taxon>
        <taxon>Embryophyta</taxon>
        <taxon>Tracheophyta</taxon>
        <taxon>Spermatophyta</taxon>
        <taxon>Magnoliopsida</taxon>
        <taxon>Liliopsida</taxon>
        <taxon>Poales</taxon>
        <taxon>Poaceae</taxon>
        <taxon>PACMAD clade</taxon>
        <taxon>Panicoideae</taxon>
        <taxon>Andropogonodae</taxon>
        <taxon>Andropogoneae</taxon>
        <taxon>Saccharinae</taxon>
        <taxon>Miscanthus</taxon>
    </lineage>
</organism>
<dbReference type="GO" id="GO:0046274">
    <property type="term" value="P:lignin catabolic process"/>
    <property type="evidence" value="ECO:0007669"/>
    <property type="project" value="UniProtKB-KW"/>
</dbReference>
<comment type="catalytic activity">
    <reaction evidence="1 13">
        <text>4 hydroquinone + O2 = 4 benzosemiquinone + 2 H2O</text>
        <dbReference type="Rhea" id="RHEA:11276"/>
        <dbReference type="ChEBI" id="CHEBI:15377"/>
        <dbReference type="ChEBI" id="CHEBI:15379"/>
        <dbReference type="ChEBI" id="CHEBI:17594"/>
        <dbReference type="ChEBI" id="CHEBI:17977"/>
        <dbReference type="EC" id="1.10.3.2"/>
    </reaction>
</comment>
<comment type="subcellular location">
    <subcellularLocation>
        <location evidence="3 13">Secreted</location>
        <location evidence="3 13">Extracellular space</location>
        <location evidence="3 13">Apoplast</location>
    </subcellularLocation>
</comment>
<dbReference type="Gene3D" id="2.60.40.420">
    <property type="entry name" value="Cupredoxins - blue copper proteins"/>
    <property type="match status" value="3"/>
</dbReference>
<sequence>MGAVADTPAAAVLLRLLQLAVFLAFGVAAVCPAAQASTVHHYHFLVKRVSVTRLCRQKSILTVNGQFPGPTIRWFVQIMSQPIVHGVVGVHALMARRGPAAEPEYITQCPIQPGASFAYRVILSQEEGTLWWHAHTGFDRATVHGVIVIHPSRGTTFPFQFHKNQRVEELPPIILGEWWRDDDVTDLLEETKRTGRDVKPSDANTINGEPGDLFPCSSRGTSVVAVERGKTYLLRLINAGLTNHMFFAVAGHRLMVVATDARYTKPFAADHVMVAPGQTVDALLDADDRSARGQCRYYMAARTFVSDTTVPFNNSTATAVLEYTRTRRGTPRRRPPVFPTATLPAMNDIGAAEAYTARLRSLASEEHPVDVPARVDERLVVTMTVNLLPCAANAPCSGPGGARLAASLNNASFVNPSAVDVLRAYYFRRSGSARGVYEADFPDHPPSVFNFTDPGVRSSGLVGAATERGTRVKVLEHGAAIEVVFQDTAVLGTVSHPMHLHGFSFYVVGRGLGNFDERRDPARYNLADPPLQNTVAVPKGGWTAIRFRADNPAVWFVHCHFDRHMVWGMDTVFIVKDGKTPDAKMMRPPWNMPQC</sequence>
<dbReference type="GO" id="GO:0005507">
    <property type="term" value="F:copper ion binding"/>
    <property type="evidence" value="ECO:0007669"/>
    <property type="project" value="InterPro"/>
</dbReference>
<keyword evidence="8 13" id="KW-0479">Metal-binding</keyword>
<dbReference type="Pfam" id="PF00394">
    <property type="entry name" value="Cu-oxidase"/>
    <property type="match status" value="1"/>
</dbReference>
<dbReference type="InterPro" id="IPR001117">
    <property type="entry name" value="Cu-oxidase_2nd"/>
</dbReference>
<dbReference type="GO" id="GO:0052716">
    <property type="term" value="F:hydroquinone:oxygen oxidoreductase activity"/>
    <property type="evidence" value="ECO:0007669"/>
    <property type="project" value="UniProtKB-EC"/>
</dbReference>
<dbReference type="PROSITE" id="PS00080">
    <property type="entry name" value="MULTICOPPER_OXIDASE2"/>
    <property type="match status" value="1"/>
</dbReference>
<dbReference type="Pfam" id="PF07731">
    <property type="entry name" value="Cu-oxidase_2"/>
    <property type="match status" value="1"/>
</dbReference>
<evidence type="ECO:0000256" key="3">
    <source>
        <dbReference type="ARBA" id="ARBA00004271"/>
    </source>
</evidence>
<evidence type="ECO:0000259" key="14">
    <source>
        <dbReference type="Pfam" id="PF00394"/>
    </source>
</evidence>
<dbReference type="OrthoDB" id="2121828at2759"/>
<keyword evidence="12 13" id="KW-0439">Lignin degradation</keyword>
<dbReference type="InterPro" id="IPR017761">
    <property type="entry name" value="Laccase"/>
</dbReference>
<comment type="caution">
    <text evidence="17">The sequence shown here is derived from an EMBL/GenBank/DDBJ whole genome shotgun (WGS) entry which is preliminary data.</text>
</comment>
<evidence type="ECO:0000259" key="15">
    <source>
        <dbReference type="Pfam" id="PF07731"/>
    </source>
</evidence>
<evidence type="ECO:0000256" key="4">
    <source>
        <dbReference type="ARBA" id="ARBA00010609"/>
    </source>
</evidence>
<comment type="function">
    <text evidence="2 13">Lignin degradation and detoxification of lignin-derived products.</text>
</comment>
<evidence type="ECO:0000256" key="2">
    <source>
        <dbReference type="ARBA" id="ARBA00002075"/>
    </source>
</evidence>
<dbReference type="CDD" id="cd13897">
    <property type="entry name" value="CuRO_3_LCC_plant"/>
    <property type="match status" value="1"/>
</dbReference>
<dbReference type="EC" id="1.10.3.2" evidence="5 13"/>
<dbReference type="PANTHER" id="PTHR11709">
    <property type="entry name" value="MULTI-COPPER OXIDASE"/>
    <property type="match status" value="1"/>
</dbReference>
<proteinExistence type="inferred from homology"/>
<comment type="cofactor">
    <cofactor evidence="13">
        <name>Cu cation</name>
        <dbReference type="ChEBI" id="CHEBI:23378"/>
    </cofactor>
    <text evidence="13">Binds 4 Cu cations per monomer.</text>
</comment>
<dbReference type="InterPro" id="IPR011707">
    <property type="entry name" value="Cu-oxidase-like_N"/>
</dbReference>
<dbReference type="Proteomes" id="UP000604825">
    <property type="component" value="Unassembled WGS sequence"/>
</dbReference>
<dbReference type="NCBIfam" id="TIGR03389">
    <property type="entry name" value="laccase"/>
    <property type="match status" value="1"/>
</dbReference>
<evidence type="ECO:0000256" key="9">
    <source>
        <dbReference type="ARBA" id="ARBA00022737"/>
    </source>
</evidence>
<evidence type="ECO:0000256" key="7">
    <source>
        <dbReference type="ARBA" id="ARBA00022525"/>
    </source>
</evidence>
<dbReference type="Pfam" id="PF07732">
    <property type="entry name" value="Cu-oxidase_3"/>
    <property type="match status" value="1"/>
</dbReference>
<evidence type="ECO:0000256" key="13">
    <source>
        <dbReference type="RuleBase" id="RU361119"/>
    </source>
</evidence>
<dbReference type="AlphaFoldDB" id="A0A811S7S4"/>
<evidence type="ECO:0000256" key="5">
    <source>
        <dbReference type="ARBA" id="ARBA00012297"/>
    </source>
</evidence>
<keyword evidence="9 13" id="KW-0677">Repeat</keyword>
<gene>
    <name evidence="17" type="ORF">NCGR_LOCUS62392</name>
</gene>